<organism evidence="1 2">
    <name type="scientific">Rhabditophanes sp. KR3021</name>
    <dbReference type="NCBI Taxonomy" id="114890"/>
    <lineage>
        <taxon>Eukaryota</taxon>
        <taxon>Metazoa</taxon>
        <taxon>Ecdysozoa</taxon>
        <taxon>Nematoda</taxon>
        <taxon>Chromadorea</taxon>
        <taxon>Rhabditida</taxon>
        <taxon>Tylenchina</taxon>
        <taxon>Panagrolaimomorpha</taxon>
        <taxon>Strongyloidoidea</taxon>
        <taxon>Alloionematidae</taxon>
        <taxon>Rhabditophanes</taxon>
    </lineage>
</organism>
<protein>
    <submittedName>
        <fullName evidence="2">Thioredoxin domain-containing protein</fullName>
    </submittedName>
</protein>
<evidence type="ECO:0000313" key="1">
    <source>
        <dbReference type="Proteomes" id="UP000095286"/>
    </source>
</evidence>
<evidence type="ECO:0000313" key="2">
    <source>
        <dbReference type="WBParaSite" id="RSKR_0000728700.1"/>
    </source>
</evidence>
<accession>A0AC35U300</accession>
<dbReference type="WBParaSite" id="RSKR_0000728700.1">
    <property type="protein sequence ID" value="RSKR_0000728700.1"/>
    <property type="gene ID" value="RSKR_0000728700"/>
</dbReference>
<proteinExistence type="predicted"/>
<name>A0AC35U300_9BILA</name>
<sequence>MVLAITSELQFVECMKKGGSIVIDFYSDHCPPCRIIAPKYLEFSKKYQNVTFLKVNVDNCRTLAMRYAIKAIPTFVFVKLNKEIDRLQGGNTQALEAKIRALSQSTIDKPGFVISTAATNEERNFLSQFANSAKRMKLYEDEIAQALASSLLPEDHFRKEAKVADGVYDEIALVRQLCDWFKQDFFKWSDSPKCHKCQEPTRLNAFVNGAPTRDEGEDGALTVEIYECRRCQVDVRFPRYNNPIKLLSTRNGRNLEWTNAFTLFLRALNLDARYVVDVDSNSWCEFYSSIEKRWIHVDPCEGIMDTPLLYEKGFNKKLSYVIANHRDHIRDVTWRYTFDWNKVKERRCKVRESVLENFVDKYNLRFDSTMTVQRKAELRSQAAKECNEFKNPVNNLRKGNPHQGARVSGNEECKSKQGESSKKTDDSTKTCNINDPNCNGTNSTTDAKPAEPEKEWVVL</sequence>
<dbReference type="Proteomes" id="UP000095286">
    <property type="component" value="Unplaced"/>
</dbReference>
<reference evidence="2" key="1">
    <citation type="submission" date="2016-11" db="UniProtKB">
        <authorList>
            <consortium name="WormBaseParasite"/>
        </authorList>
    </citation>
    <scope>IDENTIFICATION</scope>
    <source>
        <strain evidence="2">KR3021</strain>
    </source>
</reference>